<dbReference type="Proteomes" id="UP000030451">
    <property type="component" value="Unassembled WGS sequence"/>
</dbReference>
<proteinExistence type="predicted"/>
<dbReference type="Pfam" id="PF07963">
    <property type="entry name" value="N_methyl"/>
    <property type="match status" value="1"/>
</dbReference>
<dbReference type="NCBIfam" id="TIGR02532">
    <property type="entry name" value="IV_pilin_GFxxxE"/>
    <property type="match status" value="1"/>
</dbReference>
<reference evidence="1 2" key="1">
    <citation type="submission" date="2014-10" db="EMBL/GenBank/DDBJ databases">
        <title>Genome sequencing of Vibrio sinaloensis T08.</title>
        <authorList>
            <person name="Chan K.-G."/>
            <person name="Mohamad N.I."/>
        </authorList>
    </citation>
    <scope>NUCLEOTIDE SEQUENCE [LARGE SCALE GENOMIC DNA]</scope>
    <source>
        <strain evidence="1 2">T08</strain>
    </source>
</reference>
<dbReference type="SUPFAM" id="SSF54523">
    <property type="entry name" value="Pili subunits"/>
    <property type="match status" value="1"/>
</dbReference>
<evidence type="ECO:0000313" key="2">
    <source>
        <dbReference type="Proteomes" id="UP000030451"/>
    </source>
</evidence>
<dbReference type="InterPro" id="IPR045584">
    <property type="entry name" value="Pilin-like"/>
</dbReference>
<name>A0A0A5HWT1_PHOS4</name>
<organism evidence="1 2">
    <name type="scientific">Photobacterium sp. (strain ATCC 43367)</name>
    <dbReference type="NCBI Taxonomy" id="379097"/>
    <lineage>
        <taxon>Bacteria</taxon>
        <taxon>Pseudomonadati</taxon>
        <taxon>Pseudomonadota</taxon>
        <taxon>Gammaproteobacteria</taxon>
        <taxon>Vibrionales</taxon>
        <taxon>Vibrionaceae</taxon>
        <taxon>Vibrio</taxon>
        <taxon>Vibrio oreintalis group</taxon>
    </lineage>
</organism>
<dbReference type="RefSeq" id="WP_038191657.1">
    <property type="nucleotide sequence ID" value="NZ_JRWP01000035.1"/>
</dbReference>
<dbReference type="STRING" id="379097.SE23_10155"/>
<gene>
    <name evidence="1" type="ORF">NM06_14370</name>
</gene>
<sequence length="159" mass="16517">MKLRRAQGFTLVELIVVILLLAIISAYAASRYSGRGDVAAAVLQHQVVSVVRQVQVNRMQSNITASAALASNQNFTLDVQTSCVGSEAACSERSDSRSDWVSSQMVRFSSSPSAPISFDLLGNPVGAAASGASISIVSSEETCVVAINAQGYVSLGGCS</sequence>
<dbReference type="Gene3D" id="3.30.700.10">
    <property type="entry name" value="Glycoprotein, Type 4 Pilin"/>
    <property type="match status" value="1"/>
</dbReference>
<accession>A0A0A5HWT1</accession>
<dbReference type="EMBL" id="JRWP01000035">
    <property type="protein sequence ID" value="KGY07976.1"/>
    <property type="molecule type" value="Genomic_DNA"/>
</dbReference>
<dbReference type="InterPro" id="IPR012902">
    <property type="entry name" value="N_methyl_site"/>
</dbReference>
<dbReference type="AlphaFoldDB" id="A0A0A5HWT1"/>
<protein>
    <submittedName>
        <fullName evidence="1">MSHA biogenesis protein MshC</fullName>
    </submittedName>
</protein>
<evidence type="ECO:0000313" key="1">
    <source>
        <dbReference type="EMBL" id="KGY07976.1"/>
    </source>
</evidence>
<dbReference type="OrthoDB" id="5918972at2"/>
<comment type="caution">
    <text evidence="1">The sequence shown here is derived from an EMBL/GenBank/DDBJ whole genome shotgun (WGS) entry which is preliminary data.</text>
</comment>